<keyword evidence="8 18" id="KW-0378">Hydrolase</keyword>
<evidence type="ECO:0000256" key="6">
    <source>
        <dbReference type="ARBA" id="ARBA00022525"/>
    </source>
</evidence>
<dbReference type="InParanoid" id="A0A165IH24"/>
<feature type="domain" description="Glycosyl hydrolase family 81 C-terminal" evidence="17">
    <location>
        <begin position="351"/>
        <end position="700"/>
    </location>
</feature>
<keyword evidence="5" id="KW-0134">Cell wall</keyword>
<dbReference type="GO" id="GO:0009986">
    <property type="term" value="C:cell surface"/>
    <property type="evidence" value="ECO:0007669"/>
    <property type="project" value="TreeGrafter"/>
</dbReference>
<feature type="domain" description="Glycosyl hydrolase family 81 N-terminal" evidence="16">
    <location>
        <begin position="24"/>
        <end position="343"/>
    </location>
</feature>
<dbReference type="AlphaFoldDB" id="A0A165IH24"/>
<dbReference type="FunFam" id="2.70.98.30:FF:000006">
    <property type="entry name" value="Endo-1,3-beta-glucanase Engl1"/>
    <property type="match status" value="1"/>
</dbReference>
<evidence type="ECO:0000256" key="2">
    <source>
        <dbReference type="ARBA" id="ARBA00004191"/>
    </source>
</evidence>
<dbReference type="OrthoDB" id="4473401at2759"/>
<dbReference type="GO" id="GO:0042973">
    <property type="term" value="F:glucan endo-1,3-beta-D-glucosidase activity"/>
    <property type="evidence" value="ECO:0007669"/>
    <property type="project" value="UniProtKB-EC"/>
</dbReference>
<dbReference type="Pfam" id="PF17652">
    <property type="entry name" value="Glyco_hydro81C"/>
    <property type="match status" value="1"/>
</dbReference>
<dbReference type="InterPro" id="IPR040451">
    <property type="entry name" value="GH81_N"/>
</dbReference>
<evidence type="ECO:0000256" key="13">
    <source>
        <dbReference type="ARBA" id="ARBA00023326"/>
    </source>
</evidence>
<evidence type="ECO:0000256" key="15">
    <source>
        <dbReference type="ARBA" id="ARBA00075210"/>
    </source>
</evidence>
<evidence type="ECO:0000259" key="16">
    <source>
        <dbReference type="Pfam" id="PF03639"/>
    </source>
</evidence>
<evidence type="ECO:0000259" key="17">
    <source>
        <dbReference type="Pfam" id="PF17652"/>
    </source>
</evidence>
<evidence type="ECO:0000256" key="14">
    <source>
        <dbReference type="ARBA" id="ARBA00074614"/>
    </source>
</evidence>
<dbReference type="PROSITE" id="PS52008">
    <property type="entry name" value="GH81"/>
    <property type="match status" value="1"/>
</dbReference>
<dbReference type="InterPro" id="IPR040720">
    <property type="entry name" value="GH81_C"/>
</dbReference>
<reference evidence="18 19" key="1">
    <citation type="journal article" date="2016" name="Fungal Biol.">
        <title>The genome of Xylona heveae provides a window into fungal endophytism.</title>
        <authorList>
            <person name="Gazis R."/>
            <person name="Kuo A."/>
            <person name="Riley R."/>
            <person name="LaButti K."/>
            <person name="Lipzen A."/>
            <person name="Lin J."/>
            <person name="Amirebrahimi M."/>
            <person name="Hesse C.N."/>
            <person name="Spatafora J.W."/>
            <person name="Henrissat B."/>
            <person name="Hainaut M."/>
            <person name="Grigoriev I.V."/>
            <person name="Hibbett D.S."/>
        </authorList>
    </citation>
    <scope>NUCLEOTIDE SEQUENCE [LARGE SCALE GENOMIC DNA]</scope>
    <source>
        <strain evidence="18 19">TC161</strain>
    </source>
</reference>
<dbReference type="GO" id="GO:0071555">
    <property type="term" value="P:cell wall organization"/>
    <property type="evidence" value="ECO:0007669"/>
    <property type="project" value="UniProtKB-KW"/>
</dbReference>
<proteinExistence type="inferred from homology"/>
<evidence type="ECO:0000256" key="12">
    <source>
        <dbReference type="ARBA" id="ARBA00023316"/>
    </source>
</evidence>
<dbReference type="GO" id="GO:0052861">
    <property type="term" value="F:endo-1,3(4)-beta-glucanase activity"/>
    <property type="evidence" value="ECO:0007669"/>
    <property type="project" value="InterPro"/>
</dbReference>
<comment type="catalytic activity">
    <reaction evidence="1">
        <text>Hydrolysis of (1-&gt;3)-beta-D-glucosidic linkages in (1-&gt;3)-beta-D-glucans.</text>
        <dbReference type="EC" id="3.2.1.39"/>
    </reaction>
</comment>
<keyword evidence="12" id="KW-0961">Cell wall biogenesis/degradation</keyword>
<comment type="subcellular location">
    <subcellularLocation>
        <location evidence="2">Secreted</location>
        <location evidence="2">Cell wall</location>
    </subcellularLocation>
</comment>
<evidence type="ECO:0000313" key="19">
    <source>
        <dbReference type="Proteomes" id="UP000076632"/>
    </source>
</evidence>
<dbReference type="GeneID" id="28894875"/>
<dbReference type="GO" id="GO:0000272">
    <property type="term" value="P:polysaccharide catabolic process"/>
    <property type="evidence" value="ECO:0007669"/>
    <property type="project" value="UniProtKB-KW"/>
</dbReference>
<dbReference type="PANTHER" id="PTHR31983:SF0">
    <property type="entry name" value="GLUCAN ENDO-1,3-BETA-D-GLUCOSIDASE 2"/>
    <property type="match status" value="1"/>
</dbReference>
<evidence type="ECO:0000256" key="11">
    <source>
        <dbReference type="ARBA" id="ARBA00023295"/>
    </source>
</evidence>
<evidence type="ECO:0000256" key="9">
    <source>
        <dbReference type="ARBA" id="ARBA00023180"/>
    </source>
</evidence>
<evidence type="ECO:0000256" key="3">
    <source>
        <dbReference type="ARBA" id="ARBA00010730"/>
    </source>
</evidence>
<evidence type="ECO:0000256" key="4">
    <source>
        <dbReference type="ARBA" id="ARBA00012780"/>
    </source>
</evidence>
<sequence length="742" mass="80054">MSSNIFVPVSTGALPSVIGSRPDHPVPRLGISNQSTPLSTNKFYANLFLGNQNQGAWTHPYSVSWAKGTGNAASWGLSVSHIEASQRAYGPGNPVQYFINPIGIQSMILSAVGLGSDTTLTTSELTAFSVNVHLSQSAGAPPAVTIPLVQGMGFITAIYSYSAPVIQSSVFFRSLSAVQSPQSGVAKYQVTLEDNSIWLIYLTASSGSPVALQQISNTVIQAPAEFNGTVQIAKVPQGNTTAQSTYDAAAGVYATTAQVSGSVSGSVGSYSLSWTKAGKTSNTLLMFALPHHVQSFSSGTKSGVTGIQLQTTTKGIATAVVADSWTLTESSLPTDMGFAPWSPSLRSVTSLSAAAIQLIQSVGASEVSQDMNAQTNLNSMYFSGKALSKFATIVYTLHDLGQRPDLAATGLASLKKAFALFASNQQQYPLVYETAWKGVVSTASYATNDSGADFGNTYYNDHHFHYGYFIHTAAVIGYLDPSWLAANQAWVNMLVRDVANPSTADPYFPVSRSFDWYHGHSWAKGLFESGDSKDEESSSEDAMCAYAIKMWGKTIGDANMEARGNLMLAILARTLHDYFLMESTNTIQPANFIGNKVTGILFENKIDHTTYFGTNPEYIEGIHMIPLNPSSALTRTQNFVSEEWATYFNNGRVDQVAGGWRGILYANLAIIDPVTSYNFFAQSNFDASWLDGGASRTWYLAYSAGECLLFNFFFLFLSLPFFTPADEPSRSWRIEMIAICIL</sequence>
<dbReference type="STRING" id="1328760.A0A165IH24"/>
<evidence type="ECO:0000256" key="1">
    <source>
        <dbReference type="ARBA" id="ARBA00000382"/>
    </source>
</evidence>
<keyword evidence="7" id="KW-0732">Signal</keyword>
<dbReference type="InterPro" id="IPR005200">
    <property type="entry name" value="Endo-beta-glucanase"/>
</dbReference>
<dbReference type="EC" id="3.2.1.39" evidence="4"/>
<keyword evidence="13" id="KW-0624">Polysaccharide degradation</keyword>
<gene>
    <name evidence="18" type="ORF">L228DRAFT_207838</name>
</gene>
<keyword evidence="11" id="KW-0326">Glycosidase</keyword>
<keyword evidence="6" id="KW-0964">Secreted</keyword>
<dbReference type="FunCoup" id="A0A165IH24">
    <property type="interactions" value="190"/>
</dbReference>
<evidence type="ECO:0000256" key="8">
    <source>
        <dbReference type="ARBA" id="ARBA00022801"/>
    </source>
</evidence>
<dbReference type="PANTHER" id="PTHR31983">
    <property type="entry name" value="ENDO-1,3(4)-BETA-GLUCANASE 1"/>
    <property type="match status" value="1"/>
</dbReference>
<evidence type="ECO:0000256" key="5">
    <source>
        <dbReference type="ARBA" id="ARBA00022512"/>
    </source>
</evidence>
<organism evidence="18 19">
    <name type="scientific">Xylona heveae (strain CBS 132557 / TC161)</name>
    <dbReference type="NCBI Taxonomy" id="1328760"/>
    <lineage>
        <taxon>Eukaryota</taxon>
        <taxon>Fungi</taxon>
        <taxon>Dikarya</taxon>
        <taxon>Ascomycota</taxon>
        <taxon>Pezizomycotina</taxon>
        <taxon>Xylonomycetes</taxon>
        <taxon>Xylonales</taxon>
        <taxon>Xylonaceae</taxon>
        <taxon>Xylona</taxon>
    </lineage>
</organism>
<keyword evidence="10" id="KW-0119">Carbohydrate metabolism</keyword>
<dbReference type="GO" id="GO:0000920">
    <property type="term" value="P:septum digestion after cytokinesis"/>
    <property type="evidence" value="ECO:0007669"/>
    <property type="project" value="UniProtKB-ARBA"/>
</dbReference>
<dbReference type="Proteomes" id="UP000076632">
    <property type="component" value="Unassembled WGS sequence"/>
</dbReference>
<evidence type="ECO:0000256" key="10">
    <source>
        <dbReference type="ARBA" id="ARBA00023277"/>
    </source>
</evidence>
<accession>A0A165IH24</accession>
<dbReference type="Pfam" id="PF03639">
    <property type="entry name" value="Glyco_hydro_81"/>
    <property type="match status" value="1"/>
</dbReference>
<dbReference type="EMBL" id="KV407455">
    <property type="protein sequence ID" value="KZF24885.1"/>
    <property type="molecule type" value="Genomic_DNA"/>
</dbReference>
<dbReference type="Gene3D" id="2.70.98.30">
    <property type="entry name" value="Golgi alpha-mannosidase II, domain 4"/>
    <property type="match status" value="1"/>
</dbReference>
<dbReference type="FunFam" id="1.10.287.1170:FF:000001">
    <property type="entry name" value="Endo-1,3-beta-glucanase Engl1"/>
    <property type="match status" value="1"/>
</dbReference>
<protein>
    <recommendedName>
        <fullName evidence="14">Glucan endo-1,3-beta-D-glucosidase 1</fullName>
        <ecNumber evidence="4">3.2.1.39</ecNumber>
    </recommendedName>
    <alternativeName>
        <fullName evidence="15">Daughter specific expression protein 4</fullName>
    </alternativeName>
</protein>
<keyword evidence="9" id="KW-0325">Glycoprotein</keyword>
<evidence type="ECO:0000313" key="18">
    <source>
        <dbReference type="EMBL" id="KZF24885.1"/>
    </source>
</evidence>
<comment type="similarity">
    <text evidence="3">Belongs to the glycosyl hydrolase 81 family.</text>
</comment>
<name>A0A165IH24_XYLHT</name>
<dbReference type="RefSeq" id="XP_018190440.1">
    <property type="nucleotide sequence ID" value="XM_018329738.1"/>
</dbReference>
<dbReference type="OMA" id="DTMFAYA"/>
<keyword evidence="19" id="KW-1185">Reference proteome</keyword>
<dbReference type="Gene3D" id="1.20.5.420">
    <property type="entry name" value="Immunoglobulin FC, subunit C"/>
    <property type="match status" value="1"/>
</dbReference>
<evidence type="ECO:0000256" key="7">
    <source>
        <dbReference type="ARBA" id="ARBA00022729"/>
    </source>
</evidence>
<dbReference type="Gene3D" id="1.10.287.1170">
    <property type="entry name" value="glycoside hydrolase family 81 endo-[beta] glucanase"/>
    <property type="match status" value="1"/>
</dbReference>
<dbReference type="FunFam" id="1.20.5.420:FF:000008">
    <property type="entry name" value="Endo-1,3-beta-glucanase Engl1"/>
    <property type="match status" value="1"/>
</dbReference>